<proteinExistence type="predicted"/>
<comment type="caution">
    <text evidence="1">The sequence shown here is derived from an EMBL/GenBank/DDBJ whole genome shotgun (WGS) entry which is preliminary data.</text>
</comment>
<dbReference type="EMBL" id="JACXSS010000001">
    <property type="protein sequence ID" value="MBD9357390.1"/>
    <property type="molecule type" value="Genomic_DNA"/>
</dbReference>
<dbReference type="Pfam" id="PF24806">
    <property type="entry name" value="DUF7706"/>
    <property type="match status" value="1"/>
</dbReference>
<keyword evidence="2" id="KW-1185">Reference proteome</keyword>
<gene>
    <name evidence="1" type="ORF">IE877_16145</name>
</gene>
<protein>
    <submittedName>
        <fullName evidence="1">Uncharacterized protein</fullName>
    </submittedName>
</protein>
<dbReference type="Proteomes" id="UP000652176">
    <property type="component" value="Unassembled WGS sequence"/>
</dbReference>
<name>A0ABR9D2W7_9GAMM</name>
<reference evidence="1 2" key="1">
    <citation type="submission" date="2020-09" db="EMBL/GenBank/DDBJ databases">
        <title>Methylomonas albis sp. nov. and Methylomonas fluvii sp. nov.: Two cold-adapted methanotrophs from the River Elbe and an amended description of Methylovulum psychrotolerans strain Eb1.</title>
        <authorList>
            <person name="Bussmann I.K."/>
            <person name="Klings K.-W."/>
            <person name="Warnstedt J."/>
            <person name="Hoppert M."/>
            <person name="Saborowski A."/>
            <person name="Horn F."/>
            <person name="Liebner S."/>
        </authorList>
    </citation>
    <scope>NUCLEOTIDE SEQUENCE [LARGE SCALE GENOMIC DNA]</scope>
    <source>
        <strain evidence="1 2">EbA</strain>
    </source>
</reference>
<evidence type="ECO:0000313" key="2">
    <source>
        <dbReference type="Proteomes" id="UP000652176"/>
    </source>
</evidence>
<dbReference type="RefSeq" id="WP_192375672.1">
    <property type="nucleotide sequence ID" value="NZ_CAJHIV010000001.1"/>
</dbReference>
<accession>A0ABR9D2W7</accession>
<dbReference type="InterPro" id="IPR056123">
    <property type="entry name" value="DUF7706"/>
</dbReference>
<evidence type="ECO:0000313" key="1">
    <source>
        <dbReference type="EMBL" id="MBD9357390.1"/>
    </source>
</evidence>
<organism evidence="1 2">
    <name type="scientific">Methylomonas albis</name>
    <dbReference type="NCBI Taxonomy" id="1854563"/>
    <lineage>
        <taxon>Bacteria</taxon>
        <taxon>Pseudomonadati</taxon>
        <taxon>Pseudomonadota</taxon>
        <taxon>Gammaproteobacteria</taxon>
        <taxon>Methylococcales</taxon>
        <taxon>Methylococcaceae</taxon>
        <taxon>Methylomonas</taxon>
    </lineage>
</organism>
<sequence length="62" mass="7145">MNTLTLELELTEQEALALAQFVKRIGWQEIRINAVDDDEAYRMRDAIAHVRSALSRQGFSPR</sequence>